<organism evidence="1 2">
    <name type="scientific">Catenulispora subtropica</name>
    <dbReference type="NCBI Taxonomy" id="450798"/>
    <lineage>
        <taxon>Bacteria</taxon>
        <taxon>Bacillati</taxon>
        <taxon>Actinomycetota</taxon>
        <taxon>Actinomycetes</taxon>
        <taxon>Catenulisporales</taxon>
        <taxon>Catenulisporaceae</taxon>
        <taxon>Catenulispora</taxon>
    </lineage>
</organism>
<protein>
    <recommendedName>
        <fullName evidence="3">SUKH-4 immunity protein</fullName>
    </recommendedName>
</protein>
<dbReference type="RefSeq" id="WP_344659771.1">
    <property type="nucleotide sequence ID" value="NZ_BAAAQM010000032.1"/>
</dbReference>
<accession>A0ABN2SC06</accession>
<gene>
    <name evidence="1" type="ORF">GCM10009838_52460</name>
</gene>
<keyword evidence="2" id="KW-1185">Reference proteome</keyword>
<sequence>MPDTDPGERLLRLLENDLETARTLEIFADFDITRRDPIENLAIPCGLPLFPIAADGAGGTFFLVGDESAERRPVLYTDSEGSGSLIAEDLAEALSIFIALGFWRDAGYGFDFDGIEADLRENEPDADQIRADLLAAIGVPAISREEARDKLLAAAARTAPDFVALADFADATPYELMFHPPRGAAGVEA</sequence>
<evidence type="ECO:0008006" key="3">
    <source>
        <dbReference type="Google" id="ProtNLM"/>
    </source>
</evidence>
<name>A0ABN2SC06_9ACTN</name>
<comment type="caution">
    <text evidence="1">The sequence shown here is derived from an EMBL/GenBank/DDBJ whole genome shotgun (WGS) entry which is preliminary data.</text>
</comment>
<evidence type="ECO:0000313" key="1">
    <source>
        <dbReference type="EMBL" id="GAA1984092.1"/>
    </source>
</evidence>
<dbReference type="EMBL" id="BAAAQM010000032">
    <property type="protein sequence ID" value="GAA1984092.1"/>
    <property type="molecule type" value="Genomic_DNA"/>
</dbReference>
<dbReference type="Proteomes" id="UP001499854">
    <property type="component" value="Unassembled WGS sequence"/>
</dbReference>
<evidence type="ECO:0000313" key="2">
    <source>
        <dbReference type="Proteomes" id="UP001499854"/>
    </source>
</evidence>
<reference evidence="1 2" key="1">
    <citation type="journal article" date="2019" name="Int. J. Syst. Evol. Microbiol.">
        <title>The Global Catalogue of Microorganisms (GCM) 10K type strain sequencing project: providing services to taxonomists for standard genome sequencing and annotation.</title>
        <authorList>
            <consortium name="The Broad Institute Genomics Platform"/>
            <consortium name="The Broad Institute Genome Sequencing Center for Infectious Disease"/>
            <person name="Wu L."/>
            <person name="Ma J."/>
        </authorList>
    </citation>
    <scope>NUCLEOTIDE SEQUENCE [LARGE SCALE GENOMIC DNA]</scope>
    <source>
        <strain evidence="1 2">JCM 16013</strain>
    </source>
</reference>
<proteinExistence type="predicted"/>